<dbReference type="Gene3D" id="3.40.430.10">
    <property type="entry name" value="Dihydrofolate Reductase, subunit A"/>
    <property type="match status" value="1"/>
</dbReference>
<dbReference type="EMBL" id="JALKCH010000003">
    <property type="protein sequence ID" value="MCK0196467.1"/>
    <property type="molecule type" value="Genomic_DNA"/>
</dbReference>
<evidence type="ECO:0000313" key="2">
    <source>
        <dbReference type="Proteomes" id="UP001203284"/>
    </source>
</evidence>
<protein>
    <submittedName>
        <fullName evidence="1">Diacylglycerol kinase</fullName>
    </submittedName>
</protein>
<reference evidence="1 2" key="1">
    <citation type="submission" date="2022-04" db="EMBL/GenBank/DDBJ databases">
        <authorList>
            <person name="Grouzdev D.S."/>
            <person name="Pantiukh K.S."/>
            <person name="Krutkina M.S."/>
        </authorList>
    </citation>
    <scope>NUCLEOTIDE SEQUENCE [LARGE SCALE GENOMIC DNA]</scope>
    <source>
        <strain evidence="1 2">6x-1</strain>
    </source>
</reference>
<dbReference type="Proteomes" id="UP001203284">
    <property type="component" value="Unassembled WGS sequence"/>
</dbReference>
<dbReference type="InterPro" id="IPR024072">
    <property type="entry name" value="DHFR-like_dom_sf"/>
</dbReference>
<sequence length="130" mass="14589">MCAIGRRGQLGLDGQLPWEGRPEPIFIADPARFFDLTRGHVLIAGPATRASFPAFAWDHREIVEIRSHEDPAAVLARFPGRVVYVCGGPAVWRAYAPFIEYWDITRLPYDGEADRWFDPAWLVAGPPARS</sequence>
<keyword evidence="1" id="KW-0808">Transferase</keyword>
<gene>
    <name evidence="1" type="ORF">MWN34_06015</name>
</gene>
<dbReference type="SUPFAM" id="SSF53597">
    <property type="entry name" value="Dihydrofolate reductase-like"/>
    <property type="match status" value="1"/>
</dbReference>
<keyword evidence="1" id="KW-0418">Kinase</keyword>
<evidence type="ECO:0000313" key="1">
    <source>
        <dbReference type="EMBL" id="MCK0196467.1"/>
    </source>
</evidence>
<keyword evidence="2" id="KW-1185">Reference proteome</keyword>
<proteinExistence type="predicted"/>
<name>A0ABT0D950_9HYPH</name>
<organism evidence="1 2">
    <name type="scientific">Ancylobacter crimeensis</name>
    <dbReference type="NCBI Taxonomy" id="2579147"/>
    <lineage>
        <taxon>Bacteria</taxon>
        <taxon>Pseudomonadati</taxon>
        <taxon>Pseudomonadota</taxon>
        <taxon>Alphaproteobacteria</taxon>
        <taxon>Hyphomicrobiales</taxon>
        <taxon>Xanthobacteraceae</taxon>
        <taxon>Ancylobacter</taxon>
    </lineage>
</organism>
<dbReference type="RefSeq" id="WP_247027656.1">
    <property type="nucleotide sequence ID" value="NZ_JALKCH010000003.1"/>
</dbReference>
<dbReference type="GO" id="GO:0016301">
    <property type="term" value="F:kinase activity"/>
    <property type="evidence" value="ECO:0007669"/>
    <property type="project" value="UniProtKB-KW"/>
</dbReference>
<comment type="caution">
    <text evidence="1">The sequence shown here is derived from an EMBL/GenBank/DDBJ whole genome shotgun (WGS) entry which is preliminary data.</text>
</comment>
<accession>A0ABT0D950</accession>